<accession>A0A392R9I6</accession>
<dbReference type="EMBL" id="LXQA010199931">
    <property type="protein sequence ID" value="MCI32929.1"/>
    <property type="molecule type" value="Genomic_DNA"/>
</dbReference>
<evidence type="ECO:0000313" key="2">
    <source>
        <dbReference type="Proteomes" id="UP000265520"/>
    </source>
</evidence>
<protein>
    <submittedName>
        <fullName evidence="1">Uncharacterized protein</fullName>
    </submittedName>
</protein>
<dbReference type="Proteomes" id="UP000265520">
    <property type="component" value="Unassembled WGS sequence"/>
</dbReference>
<comment type="caution">
    <text evidence="1">The sequence shown here is derived from an EMBL/GenBank/DDBJ whole genome shotgun (WGS) entry which is preliminary data.</text>
</comment>
<dbReference type="AlphaFoldDB" id="A0A392R9I6"/>
<evidence type="ECO:0000313" key="1">
    <source>
        <dbReference type="EMBL" id="MCI32929.1"/>
    </source>
</evidence>
<proteinExistence type="predicted"/>
<sequence length="41" mass="4629">PFCFLSEEELDEETVVNCDGDDREALGALCCMFVLNLFPED</sequence>
<name>A0A392R9I6_9FABA</name>
<keyword evidence="2" id="KW-1185">Reference proteome</keyword>
<organism evidence="1 2">
    <name type="scientific">Trifolium medium</name>
    <dbReference type="NCBI Taxonomy" id="97028"/>
    <lineage>
        <taxon>Eukaryota</taxon>
        <taxon>Viridiplantae</taxon>
        <taxon>Streptophyta</taxon>
        <taxon>Embryophyta</taxon>
        <taxon>Tracheophyta</taxon>
        <taxon>Spermatophyta</taxon>
        <taxon>Magnoliopsida</taxon>
        <taxon>eudicotyledons</taxon>
        <taxon>Gunneridae</taxon>
        <taxon>Pentapetalae</taxon>
        <taxon>rosids</taxon>
        <taxon>fabids</taxon>
        <taxon>Fabales</taxon>
        <taxon>Fabaceae</taxon>
        <taxon>Papilionoideae</taxon>
        <taxon>50 kb inversion clade</taxon>
        <taxon>NPAAA clade</taxon>
        <taxon>Hologalegina</taxon>
        <taxon>IRL clade</taxon>
        <taxon>Trifolieae</taxon>
        <taxon>Trifolium</taxon>
    </lineage>
</organism>
<feature type="non-terminal residue" evidence="1">
    <location>
        <position position="1"/>
    </location>
</feature>
<reference evidence="1 2" key="1">
    <citation type="journal article" date="2018" name="Front. Plant Sci.">
        <title>Red Clover (Trifolium pratense) and Zigzag Clover (T. medium) - A Picture of Genomic Similarities and Differences.</title>
        <authorList>
            <person name="Dluhosova J."/>
            <person name="Istvanek J."/>
            <person name="Nedelnik J."/>
            <person name="Repkova J."/>
        </authorList>
    </citation>
    <scope>NUCLEOTIDE SEQUENCE [LARGE SCALE GENOMIC DNA]</scope>
    <source>
        <strain evidence="2">cv. 10/8</strain>
        <tissue evidence="1">Leaf</tissue>
    </source>
</reference>